<comment type="caution">
    <text evidence="1">The sequence shown here is derived from an EMBL/GenBank/DDBJ whole genome shotgun (WGS) entry which is preliminary data.</text>
</comment>
<dbReference type="AlphaFoldDB" id="A0A4R1NGH3"/>
<accession>A0A4R1NGH3</accession>
<dbReference type="Proteomes" id="UP000294555">
    <property type="component" value="Unassembled WGS sequence"/>
</dbReference>
<name>A0A4R1NGH3_9GAMM</name>
<organism evidence="1 2">
    <name type="scientific">Sodalis ligni</name>
    <dbReference type="NCBI Taxonomy" id="2697027"/>
    <lineage>
        <taxon>Bacteria</taxon>
        <taxon>Pseudomonadati</taxon>
        <taxon>Pseudomonadota</taxon>
        <taxon>Gammaproteobacteria</taxon>
        <taxon>Enterobacterales</taxon>
        <taxon>Bruguierivoracaceae</taxon>
        <taxon>Sodalis</taxon>
    </lineage>
</organism>
<dbReference type="EMBL" id="SJOI01000001">
    <property type="protein sequence ID" value="TCL04881.1"/>
    <property type="molecule type" value="Genomic_DNA"/>
</dbReference>
<evidence type="ECO:0000313" key="1">
    <source>
        <dbReference type="EMBL" id="TCL04881.1"/>
    </source>
</evidence>
<proteinExistence type="predicted"/>
<protein>
    <submittedName>
        <fullName evidence="1">Alternative ribosome-rescue factor</fullName>
    </submittedName>
</protein>
<dbReference type="RefSeq" id="WP_132923636.1">
    <property type="nucleotide sequence ID" value="NZ_SJOI01000001.1"/>
</dbReference>
<gene>
    <name evidence="1" type="ORF">EZJ58_3033</name>
</gene>
<sequence>MTDKYQHTKGIIKDNALAALLNDPLFRQRREKNLKGKGSYCRKGKNAKARDWEGSGKIISRDFTTALLPAYHSRAN</sequence>
<reference evidence="1 2" key="1">
    <citation type="submission" date="2019-02" db="EMBL/GenBank/DDBJ databases">
        <title>Investigation of anaerobic lignin degradation for improved lignocellulosic biofuels.</title>
        <authorList>
            <person name="Deangelis K."/>
        </authorList>
    </citation>
    <scope>NUCLEOTIDE SEQUENCE [LARGE SCALE GENOMIC DNA]</scope>
    <source>
        <strain evidence="1 2">159R</strain>
    </source>
</reference>
<dbReference type="InterPro" id="IPR005589">
    <property type="entry name" value="ArfA"/>
</dbReference>
<dbReference type="GO" id="GO:0072344">
    <property type="term" value="P:rescue of stalled ribosome"/>
    <property type="evidence" value="ECO:0007669"/>
    <property type="project" value="InterPro"/>
</dbReference>
<dbReference type="OrthoDB" id="8603552at2"/>
<evidence type="ECO:0000313" key="2">
    <source>
        <dbReference type="Proteomes" id="UP000294555"/>
    </source>
</evidence>
<keyword evidence="2" id="KW-1185">Reference proteome</keyword>
<dbReference type="Pfam" id="PF03889">
    <property type="entry name" value="ArfA"/>
    <property type="match status" value="1"/>
</dbReference>